<feature type="transmembrane region" description="Helical" evidence="7">
    <location>
        <begin position="104"/>
        <end position="122"/>
    </location>
</feature>
<dbReference type="InterPro" id="IPR011701">
    <property type="entry name" value="MFS"/>
</dbReference>
<feature type="transmembrane region" description="Helical" evidence="7">
    <location>
        <begin position="240"/>
        <end position="261"/>
    </location>
</feature>
<feature type="transmembrane region" description="Helical" evidence="7">
    <location>
        <begin position="9"/>
        <end position="28"/>
    </location>
</feature>
<keyword evidence="5 7" id="KW-1133">Transmembrane helix</keyword>
<proteinExistence type="predicted"/>
<comment type="subcellular location">
    <subcellularLocation>
        <location evidence="1">Cell membrane</location>
        <topology evidence="1">Multi-pass membrane protein</topology>
    </subcellularLocation>
</comment>
<feature type="transmembrane region" description="Helical" evidence="7">
    <location>
        <begin position="72"/>
        <end position="98"/>
    </location>
</feature>
<dbReference type="EMBL" id="JAHQCS010000106">
    <property type="protein sequence ID" value="MBU9712646.1"/>
    <property type="molecule type" value="Genomic_DNA"/>
</dbReference>
<dbReference type="Proteomes" id="UP000784880">
    <property type="component" value="Unassembled WGS sequence"/>
</dbReference>
<feature type="transmembrane region" description="Helical" evidence="7">
    <location>
        <begin position="40"/>
        <end position="60"/>
    </location>
</feature>
<evidence type="ECO:0000256" key="5">
    <source>
        <dbReference type="ARBA" id="ARBA00022989"/>
    </source>
</evidence>
<evidence type="ECO:0000313" key="9">
    <source>
        <dbReference type="EMBL" id="MBU9712646.1"/>
    </source>
</evidence>
<name>A0ABS6JGC6_9BACI</name>
<gene>
    <name evidence="9" type="ORF">KS419_12925</name>
</gene>
<keyword evidence="10" id="KW-1185">Reference proteome</keyword>
<feature type="transmembrane region" description="Helical" evidence="7">
    <location>
        <begin position="134"/>
        <end position="155"/>
    </location>
</feature>
<dbReference type="InterPro" id="IPR020846">
    <property type="entry name" value="MFS_dom"/>
</dbReference>
<feature type="transmembrane region" description="Helical" evidence="7">
    <location>
        <begin position="201"/>
        <end position="220"/>
    </location>
</feature>
<protein>
    <submittedName>
        <fullName evidence="9">MFS transporter</fullName>
    </submittedName>
</protein>
<comment type="caution">
    <text evidence="9">The sequence shown here is derived from an EMBL/GenBank/DDBJ whole genome shotgun (WGS) entry which is preliminary data.</text>
</comment>
<feature type="domain" description="Major facilitator superfamily (MFS) profile" evidence="8">
    <location>
        <begin position="6"/>
        <end position="378"/>
    </location>
</feature>
<sequence>MGTGKSKLILYFILFLIFVSIHMQFPVFTPLAVSLGAGSMLVALMLSVTSFVNLGGNLIAGSVIDRLGVRGFIVFPLFLLSISLFAHSFVTITIHLFILRVLNGFILAFLTPACMTMLASFAQNRLEQSKNMAMNTLMVTAAMTVAPVLGGWLGERYGADGAYYMISFTTFIAFLLAFYYLPSGKKTNGFGRKKSPLISLFTYPPLAPVFLTAFVMMYTQGTIMYELPFLSVESNVSKGAVGKMAGFIGLGTFFVLTFVFLHRISPKVRTIIGLLLMSISVCLMMFSGIVPPLKTFFLFGIASGMVFPAMMTLVTESIDEQNRGKAFAFLSAIFSVGTIISPFVSGLVRDYMSPYYIAWIVLMIVTTIIGLQFMTSKNAPGRPPHTTPTTKVAGF</sequence>
<keyword evidence="6 7" id="KW-0472">Membrane</keyword>
<keyword evidence="4 7" id="KW-0812">Transmembrane</keyword>
<accession>A0ABS6JGC6</accession>
<evidence type="ECO:0000256" key="1">
    <source>
        <dbReference type="ARBA" id="ARBA00004651"/>
    </source>
</evidence>
<evidence type="ECO:0000256" key="4">
    <source>
        <dbReference type="ARBA" id="ARBA00022692"/>
    </source>
</evidence>
<dbReference type="PANTHER" id="PTHR23517:SF3">
    <property type="entry name" value="INTEGRAL MEMBRANE TRANSPORT PROTEIN"/>
    <property type="match status" value="1"/>
</dbReference>
<feature type="transmembrane region" description="Helical" evidence="7">
    <location>
        <begin position="326"/>
        <end position="344"/>
    </location>
</feature>
<feature type="transmembrane region" description="Helical" evidence="7">
    <location>
        <begin position="268"/>
        <end position="290"/>
    </location>
</feature>
<dbReference type="PANTHER" id="PTHR23517">
    <property type="entry name" value="RESISTANCE PROTEIN MDTM, PUTATIVE-RELATED-RELATED"/>
    <property type="match status" value="1"/>
</dbReference>
<dbReference type="Pfam" id="PF07690">
    <property type="entry name" value="MFS_1"/>
    <property type="match status" value="1"/>
</dbReference>
<dbReference type="PROSITE" id="PS50850">
    <property type="entry name" value="MFS"/>
    <property type="match status" value="1"/>
</dbReference>
<evidence type="ECO:0000256" key="6">
    <source>
        <dbReference type="ARBA" id="ARBA00023136"/>
    </source>
</evidence>
<evidence type="ECO:0000313" key="10">
    <source>
        <dbReference type="Proteomes" id="UP000784880"/>
    </source>
</evidence>
<evidence type="ECO:0000256" key="7">
    <source>
        <dbReference type="SAM" id="Phobius"/>
    </source>
</evidence>
<evidence type="ECO:0000259" key="8">
    <source>
        <dbReference type="PROSITE" id="PS50850"/>
    </source>
</evidence>
<feature type="transmembrane region" description="Helical" evidence="7">
    <location>
        <begin position="356"/>
        <end position="374"/>
    </location>
</feature>
<keyword evidence="3" id="KW-1003">Cell membrane</keyword>
<feature type="transmembrane region" description="Helical" evidence="7">
    <location>
        <begin position="296"/>
        <end position="314"/>
    </location>
</feature>
<keyword evidence="2" id="KW-0813">Transport</keyword>
<evidence type="ECO:0000256" key="2">
    <source>
        <dbReference type="ARBA" id="ARBA00022448"/>
    </source>
</evidence>
<dbReference type="InterPro" id="IPR050171">
    <property type="entry name" value="MFS_Transporters"/>
</dbReference>
<dbReference type="RefSeq" id="WP_217066824.1">
    <property type="nucleotide sequence ID" value="NZ_JAHQCS010000106.1"/>
</dbReference>
<reference evidence="9 10" key="1">
    <citation type="submission" date="2021-06" db="EMBL/GenBank/DDBJ databases">
        <title>Bacillus sp. RD4P76, an endophyte from a halophyte.</title>
        <authorList>
            <person name="Sun J.-Q."/>
        </authorList>
    </citation>
    <scope>NUCLEOTIDE SEQUENCE [LARGE SCALE GENOMIC DNA]</scope>
    <source>
        <strain evidence="9 10">CGMCC 1.15917</strain>
    </source>
</reference>
<feature type="transmembrane region" description="Helical" evidence="7">
    <location>
        <begin position="161"/>
        <end position="181"/>
    </location>
</feature>
<evidence type="ECO:0000256" key="3">
    <source>
        <dbReference type="ARBA" id="ARBA00022475"/>
    </source>
</evidence>
<organism evidence="9 10">
    <name type="scientific">Evansella tamaricis</name>
    <dbReference type="NCBI Taxonomy" id="2069301"/>
    <lineage>
        <taxon>Bacteria</taxon>
        <taxon>Bacillati</taxon>
        <taxon>Bacillota</taxon>
        <taxon>Bacilli</taxon>
        <taxon>Bacillales</taxon>
        <taxon>Bacillaceae</taxon>
        <taxon>Evansella</taxon>
    </lineage>
</organism>